<proteinExistence type="inferred from homology"/>
<comment type="catalytic activity">
    <reaction evidence="5">
        <text>indole-3-pyruvate + NADPH + O2 + H(+) = (indol-3-yl)acetate + CO2 + NADP(+) + H2O</text>
        <dbReference type="Rhea" id="RHEA:34331"/>
        <dbReference type="ChEBI" id="CHEBI:15377"/>
        <dbReference type="ChEBI" id="CHEBI:15378"/>
        <dbReference type="ChEBI" id="CHEBI:15379"/>
        <dbReference type="ChEBI" id="CHEBI:16526"/>
        <dbReference type="ChEBI" id="CHEBI:17640"/>
        <dbReference type="ChEBI" id="CHEBI:30854"/>
        <dbReference type="ChEBI" id="CHEBI:57783"/>
        <dbReference type="ChEBI" id="CHEBI:58349"/>
        <dbReference type="EC" id="1.14.13.168"/>
    </reaction>
</comment>
<dbReference type="EC" id="1.-.-.-" evidence="6"/>
<keyword evidence="3 6" id="KW-0274">FAD</keyword>
<name>A0A2G5EH88_AQUCA</name>
<comment type="similarity">
    <text evidence="1 6">Belongs to the FMO family.</text>
</comment>
<evidence type="ECO:0000256" key="3">
    <source>
        <dbReference type="ARBA" id="ARBA00022827"/>
    </source>
</evidence>
<keyword evidence="4 6" id="KW-0560">Oxidoreductase</keyword>
<dbReference type="OrthoDB" id="66881at2759"/>
<dbReference type="GO" id="GO:0004499">
    <property type="term" value="F:N,N-dimethylaniline monooxygenase activity"/>
    <property type="evidence" value="ECO:0007669"/>
    <property type="project" value="InterPro"/>
</dbReference>
<comment type="cofactor">
    <cofactor evidence="6">
        <name>FAD</name>
        <dbReference type="ChEBI" id="CHEBI:57692"/>
    </cofactor>
</comment>
<keyword evidence="2 6" id="KW-0285">Flavoprotein</keyword>
<evidence type="ECO:0000256" key="6">
    <source>
        <dbReference type="RuleBase" id="RU361177"/>
    </source>
</evidence>
<keyword evidence="6" id="KW-0503">Monooxygenase</keyword>
<dbReference type="GO" id="GO:0103075">
    <property type="term" value="F:indole-3-pyruvate monooxygenase activity"/>
    <property type="evidence" value="ECO:0007669"/>
    <property type="project" value="UniProtKB-EC"/>
</dbReference>
<accession>A0A2G5EH88</accession>
<dbReference type="PANTHER" id="PTHR43539:SF9">
    <property type="entry name" value="INDOLE-3-PYRUVATE MONOOXYGENASE YUCCA11-RELATED"/>
    <property type="match status" value="1"/>
</dbReference>
<dbReference type="Proteomes" id="UP000230069">
    <property type="component" value="Unassembled WGS sequence"/>
</dbReference>
<dbReference type="SUPFAM" id="SSF51905">
    <property type="entry name" value="FAD/NAD(P)-binding domain"/>
    <property type="match status" value="2"/>
</dbReference>
<dbReference type="InterPro" id="IPR036188">
    <property type="entry name" value="FAD/NAD-bd_sf"/>
</dbReference>
<dbReference type="PRINTS" id="PR00469">
    <property type="entry name" value="PNDRDTASEII"/>
</dbReference>
<dbReference type="GO" id="GO:0050661">
    <property type="term" value="F:NADP binding"/>
    <property type="evidence" value="ECO:0007669"/>
    <property type="project" value="InterPro"/>
</dbReference>
<protein>
    <recommendedName>
        <fullName evidence="6">Flavin-containing monooxygenase</fullName>
        <ecNumber evidence="6">1.-.-.-</ecNumber>
    </recommendedName>
</protein>
<reference evidence="7 8" key="1">
    <citation type="submission" date="2017-09" db="EMBL/GenBank/DDBJ databases">
        <title>WGS assembly of Aquilegia coerulea Goldsmith.</title>
        <authorList>
            <person name="Hodges S."/>
            <person name="Kramer E."/>
            <person name="Nordborg M."/>
            <person name="Tomkins J."/>
            <person name="Borevitz J."/>
            <person name="Derieg N."/>
            <person name="Yan J."/>
            <person name="Mihaltcheva S."/>
            <person name="Hayes R.D."/>
            <person name="Rokhsar D."/>
        </authorList>
    </citation>
    <scope>NUCLEOTIDE SEQUENCE [LARGE SCALE GENOMIC DNA]</scope>
    <source>
        <strain evidence="8">cv. Goldsmith</strain>
    </source>
</reference>
<dbReference type="Pfam" id="PF00743">
    <property type="entry name" value="FMO-like"/>
    <property type="match status" value="1"/>
</dbReference>
<dbReference type="InParanoid" id="A0A2G5EH88"/>
<evidence type="ECO:0000313" key="8">
    <source>
        <dbReference type="Proteomes" id="UP000230069"/>
    </source>
</evidence>
<dbReference type="Gene3D" id="3.50.50.60">
    <property type="entry name" value="FAD/NAD(P)-binding domain"/>
    <property type="match status" value="2"/>
</dbReference>
<dbReference type="PRINTS" id="PR00368">
    <property type="entry name" value="FADPNR"/>
</dbReference>
<evidence type="ECO:0000256" key="4">
    <source>
        <dbReference type="ARBA" id="ARBA00023002"/>
    </source>
</evidence>
<dbReference type="PROSITE" id="PS51257">
    <property type="entry name" value="PROKAR_LIPOPROTEIN"/>
    <property type="match status" value="1"/>
</dbReference>
<dbReference type="GO" id="GO:0050660">
    <property type="term" value="F:flavin adenine dinucleotide binding"/>
    <property type="evidence" value="ECO:0007669"/>
    <property type="project" value="InterPro"/>
</dbReference>
<organism evidence="7 8">
    <name type="scientific">Aquilegia coerulea</name>
    <name type="common">Rocky mountain columbine</name>
    <dbReference type="NCBI Taxonomy" id="218851"/>
    <lineage>
        <taxon>Eukaryota</taxon>
        <taxon>Viridiplantae</taxon>
        <taxon>Streptophyta</taxon>
        <taxon>Embryophyta</taxon>
        <taxon>Tracheophyta</taxon>
        <taxon>Spermatophyta</taxon>
        <taxon>Magnoliopsida</taxon>
        <taxon>Ranunculales</taxon>
        <taxon>Ranunculaceae</taxon>
        <taxon>Thalictroideae</taxon>
        <taxon>Aquilegia</taxon>
    </lineage>
</organism>
<dbReference type="STRING" id="218851.A0A2G5EH88"/>
<gene>
    <name evidence="7" type="ORF">AQUCO_00800098v1</name>
</gene>
<keyword evidence="8" id="KW-1185">Reference proteome</keyword>
<evidence type="ECO:0000256" key="5">
    <source>
        <dbReference type="ARBA" id="ARBA00047707"/>
    </source>
</evidence>
<dbReference type="EMBL" id="KZ305025">
    <property type="protein sequence ID" value="PIA55135.1"/>
    <property type="molecule type" value="Genomic_DNA"/>
</dbReference>
<dbReference type="AlphaFoldDB" id="A0A2G5EH88"/>
<evidence type="ECO:0000313" key="7">
    <source>
        <dbReference type="EMBL" id="PIA55135.1"/>
    </source>
</evidence>
<evidence type="ECO:0000256" key="1">
    <source>
        <dbReference type="ARBA" id="ARBA00009183"/>
    </source>
</evidence>
<sequence>MEEVKVVIVGASPSGLAASACLKKLMIDYDRLKLHLSKEFCHLPNKPFPSNAPTYISREQFIQYIDDYVWEFDLHPRYNWSVQSASYDEFNKKWCIEAKNTMSRKMEVYIADFLVVATGENSEGVIPKFPGLERFVGESVHSSQYKSGSVYKDKDVLVVGSGNSGMEIAYDLYNHVARTSIVVKSQGDNIDISEWYGARRTGMSEDEISGCYSWYQSRRRVACCRWEVRWKSPGSARYLSHLAGNVGDFGTVLIGWVDNLIMFIARLWYGDLSKHGIRRPSKGPFSLRLTGGRSPVVDVGTVGKIVNGDIKVFPAVSSIENNDVVFANGEMHDAIIFATGYRSTTNNWLKDYEFLLTVEGMPKNKFPDNWKGLNGLYCAGLGRLGLVGTSMDAQAIANDIKLVLAQR</sequence>
<evidence type="ECO:0000256" key="2">
    <source>
        <dbReference type="ARBA" id="ARBA00022630"/>
    </source>
</evidence>
<dbReference type="PANTHER" id="PTHR43539">
    <property type="entry name" value="FLAVIN-BINDING MONOOXYGENASE-LIKE PROTEIN (AFU_ORTHOLOGUE AFUA_4G09220)"/>
    <property type="match status" value="1"/>
</dbReference>
<dbReference type="InterPro" id="IPR050982">
    <property type="entry name" value="Auxin_biosynth/cation_transpt"/>
</dbReference>
<dbReference type="InterPro" id="IPR020946">
    <property type="entry name" value="Flavin_mOase-like"/>
</dbReference>